<keyword evidence="1" id="KW-0847">Vitamin C</keyword>
<evidence type="ECO:0000256" key="2">
    <source>
        <dbReference type="SAM" id="MobiDB-lite"/>
    </source>
</evidence>
<dbReference type="GO" id="GO:0031418">
    <property type="term" value="F:L-ascorbic acid binding"/>
    <property type="evidence" value="ECO:0007669"/>
    <property type="project" value="UniProtKB-KW"/>
</dbReference>
<keyword evidence="4" id="KW-1185">Reference proteome</keyword>
<protein>
    <submittedName>
        <fullName evidence="3">Uncharacterized protein</fullName>
    </submittedName>
</protein>
<comment type="caution">
    <text evidence="3">The sequence shown here is derived from an EMBL/GenBank/DDBJ whole genome shotgun (WGS) entry which is preliminary data.</text>
</comment>
<dbReference type="GO" id="GO:0008198">
    <property type="term" value="F:ferrous iron binding"/>
    <property type="evidence" value="ECO:0007669"/>
    <property type="project" value="TreeGrafter"/>
</dbReference>
<dbReference type="PANTHER" id="PTHR12907">
    <property type="entry name" value="EGL NINE HOMOLOG-RELATED"/>
    <property type="match status" value="1"/>
</dbReference>
<evidence type="ECO:0000256" key="1">
    <source>
        <dbReference type="ARBA" id="ARBA00022896"/>
    </source>
</evidence>
<gene>
    <name evidence="3" type="ORF">PGLA1383_LOCUS4050</name>
</gene>
<accession>A0A813D9I5</accession>
<name>A0A813D9I5_POLGL</name>
<sequence length="290" mass="31622">MATATARRLLSAGTSPSSTFLTARRRVAGQVSLSVPPGPGEHTASSSSRSKRSSHLRAGDLSALFIVPVVSCAALLEAWLRTELADADASAQCGCGSSRALFGPEEVQRFEEQGFLVLENVLPLEDLSAVRAELQILCAEEGGRFEARANDRDFRQDQVCWLRESDGTQDASPPERGWEPLGPSLISCIGLLRGIPDALEKHGYVRSLEHRVSRQLQLAWYSGDGASQYVRHLDASLESVFQLGLLGWLRVSDYRARAVTTILYLNEPDWRPGPVALGDGCPSWWYLGGL</sequence>
<dbReference type="OrthoDB" id="76265at2759"/>
<proteinExistence type="predicted"/>
<evidence type="ECO:0000313" key="3">
    <source>
        <dbReference type="EMBL" id="CAE8585135.1"/>
    </source>
</evidence>
<dbReference type="GO" id="GO:0071456">
    <property type="term" value="P:cellular response to hypoxia"/>
    <property type="evidence" value="ECO:0007669"/>
    <property type="project" value="TreeGrafter"/>
</dbReference>
<dbReference type="InterPro" id="IPR051559">
    <property type="entry name" value="HIF_prolyl_hydroxylases"/>
</dbReference>
<dbReference type="Gene3D" id="2.60.120.620">
    <property type="entry name" value="q2cbj1_9rhob like domain"/>
    <property type="match status" value="1"/>
</dbReference>
<feature type="region of interest" description="Disordered" evidence="2">
    <location>
        <begin position="31"/>
        <end position="52"/>
    </location>
</feature>
<dbReference type="PANTHER" id="PTHR12907:SF26">
    <property type="entry name" value="HIF PROLYL HYDROXYLASE, ISOFORM C"/>
    <property type="match status" value="1"/>
</dbReference>
<evidence type="ECO:0000313" key="4">
    <source>
        <dbReference type="Proteomes" id="UP000654075"/>
    </source>
</evidence>
<dbReference type="SUPFAM" id="SSF51197">
    <property type="entry name" value="Clavaminate synthase-like"/>
    <property type="match status" value="1"/>
</dbReference>
<dbReference type="Proteomes" id="UP000654075">
    <property type="component" value="Unassembled WGS sequence"/>
</dbReference>
<reference evidence="3" key="1">
    <citation type="submission" date="2021-02" db="EMBL/GenBank/DDBJ databases">
        <authorList>
            <person name="Dougan E. K."/>
            <person name="Rhodes N."/>
            <person name="Thang M."/>
            <person name="Chan C."/>
        </authorList>
    </citation>
    <scope>NUCLEOTIDE SEQUENCE</scope>
</reference>
<dbReference type="EMBL" id="CAJNNV010001479">
    <property type="protein sequence ID" value="CAE8585135.1"/>
    <property type="molecule type" value="Genomic_DNA"/>
</dbReference>
<dbReference type="AlphaFoldDB" id="A0A813D9I5"/>
<dbReference type="GO" id="GO:0031543">
    <property type="term" value="F:peptidyl-proline dioxygenase activity"/>
    <property type="evidence" value="ECO:0007669"/>
    <property type="project" value="TreeGrafter"/>
</dbReference>
<organism evidence="3 4">
    <name type="scientific">Polarella glacialis</name>
    <name type="common">Dinoflagellate</name>
    <dbReference type="NCBI Taxonomy" id="89957"/>
    <lineage>
        <taxon>Eukaryota</taxon>
        <taxon>Sar</taxon>
        <taxon>Alveolata</taxon>
        <taxon>Dinophyceae</taxon>
        <taxon>Suessiales</taxon>
        <taxon>Suessiaceae</taxon>
        <taxon>Polarella</taxon>
    </lineage>
</organism>